<dbReference type="RefSeq" id="WP_115543122.1">
    <property type="nucleotide sequence ID" value="NZ_NXLQ01000011.1"/>
</dbReference>
<dbReference type="Proteomes" id="UP000256379">
    <property type="component" value="Unassembled WGS sequence"/>
</dbReference>
<proteinExistence type="predicted"/>
<gene>
    <name evidence="1" type="ORF">CQA53_06025</name>
</gene>
<sequence length="129" mass="14721">MDIILAMLASNDAPKFEEKKWGKFPYNIQKNLEVSQNIKNFALYRYLVNNSLRYPKEWIENKAGASVVASVAIHSQNAMLQDVKIVNKTQGLTDDVIVSEVQKTLQRASHDFPNTESSIVLRLPLEWKS</sequence>
<name>A0A3D8ILD5_9HELI</name>
<evidence type="ECO:0000313" key="2">
    <source>
        <dbReference type="Proteomes" id="UP000256379"/>
    </source>
</evidence>
<dbReference type="OrthoDB" id="5324369at2"/>
<dbReference type="AlphaFoldDB" id="A0A3D8ILD5"/>
<reference evidence="1 2" key="1">
    <citation type="submission" date="2018-04" db="EMBL/GenBank/DDBJ databases">
        <title>Novel Campyloabacter and Helicobacter Species and Strains.</title>
        <authorList>
            <person name="Mannion A.J."/>
            <person name="Shen Z."/>
            <person name="Fox J.G."/>
        </authorList>
    </citation>
    <scope>NUCLEOTIDE SEQUENCE [LARGE SCALE GENOMIC DNA]</scope>
    <source>
        <strain evidence="1 2">MIT 17-337</strain>
    </source>
</reference>
<evidence type="ECO:0008006" key="3">
    <source>
        <dbReference type="Google" id="ProtNLM"/>
    </source>
</evidence>
<dbReference type="EMBL" id="NXLQ01000011">
    <property type="protein sequence ID" value="RDU65716.1"/>
    <property type="molecule type" value="Genomic_DNA"/>
</dbReference>
<accession>A0A3D8ILD5</accession>
<keyword evidence="2" id="KW-1185">Reference proteome</keyword>
<organism evidence="1 2">
    <name type="scientific">Helicobacter didelphidarum</name>
    <dbReference type="NCBI Taxonomy" id="2040648"/>
    <lineage>
        <taxon>Bacteria</taxon>
        <taxon>Pseudomonadati</taxon>
        <taxon>Campylobacterota</taxon>
        <taxon>Epsilonproteobacteria</taxon>
        <taxon>Campylobacterales</taxon>
        <taxon>Helicobacteraceae</taxon>
        <taxon>Helicobacter</taxon>
    </lineage>
</organism>
<protein>
    <recommendedName>
        <fullName evidence="3">TonB C-terminal domain-containing protein</fullName>
    </recommendedName>
</protein>
<comment type="caution">
    <text evidence="1">The sequence shown here is derived from an EMBL/GenBank/DDBJ whole genome shotgun (WGS) entry which is preliminary data.</text>
</comment>
<evidence type="ECO:0000313" key="1">
    <source>
        <dbReference type="EMBL" id="RDU65716.1"/>
    </source>
</evidence>